<dbReference type="InterPro" id="IPR011444">
    <property type="entry name" value="DUF1549"/>
</dbReference>
<dbReference type="Pfam" id="PF07583">
    <property type="entry name" value="PSCyt2"/>
    <property type="match status" value="1"/>
</dbReference>
<feature type="domain" description="DUF1553" evidence="2">
    <location>
        <begin position="338"/>
        <end position="609"/>
    </location>
</feature>
<sequence length="637" mass="72969">MRKIVRSVFVIVLILQCTFLMADEKKKKPVSKVPRGSGTVDWGPVAPVDAASTAAVRDAAAKIDRMLEDGYRRHEITPNATLSDSLFCRRAYLEIGGRIPRLDEIGVFVQSRDRTRREKLIDDLLGSHDHVSHMFNYWADILRLQDHPINGNQLAQPYHEWIKDCIRTNKPYDEWVREMLTAEGRIWQNPAVGFAMRDSNMELDAVDNMVQVFLGTQIGCAQCHDHPFDHWTQREYYEMSAYWYGVRTRAYAGDKKRFTKGNPLSRLRNELKKMDPDANTGGNFSRVINANLFEVWEQPRSLRLPHDYQYEDAKPKEVVKMKPIFGDAETVTKGKSSRQVLADWMTSQKNPRFAKNMANRLWKKAFGIGLIEPVDDIRDDSVASNPDVLDFLTSELIRSNFDTRRLQRTIFYTKAWQREATASDVDLSEPYYFPGPVLRRMTAEQIWDSLLTLAVYNPQSFTRPSTDELGQVIDMDLDKATVIEVQTIADEYNKNFSSGAQRTITRKRNSYKGMTLARASELSSPLPPNHFLRQFGQSDRELIASSGRDGSVSQILTMFNGEITHMMLERGSVIYDTVLRAPTFEDRVDAIFYSILSRPPRTPEQTVAKREINSAGSAGYGNVIWALINTKEFLFIQ</sequence>
<evidence type="ECO:0000259" key="1">
    <source>
        <dbReference type="Pfam" id="PF07583"/>
    </source>
</evidence>
<dbReference type="InterPro" id="IPR022655">
    <property type="entry name" value="DUF1553"/>
</dbReference>
<dbReference type="AlphaFoldDB" id="A0A1P8WGI2"/>
<name>A0A1P8WGI2_9PLAN</name>
<keyword evidence="4" id="KW-1185">Reference proteome</keyword>
<dbReference type="Proteomes" id="UP000187735">
    <property type="component" value="Chromosome"/>
</dbReference>
<gene>
    <name evidence="3" type="ORF">Fuma_02769</name>
</gene>
<dbReference type="RefSeq" id="WP_077024665.1">
    <property type="nucleotide sequence ID" value="NZ_CP017641.1"/>
</dbReference>
<evidence type="ECO:0000313" key="3">
    <source>
        <dbReference type="EMBL" id="APZ93153.1"/>
    </source>
</evidence>
<feature type="domain" description="DUF1549" evidence="1">
    <location>
        <begin position="62"/>
        <end position="244"/>
    </location>
</feature>
<evidence type="ECO:0000313" key="4">
    <source>
        <dbReference type="Proteomes" id="UP000187735"/>
    </source>
</evidence>
<dbReference type="KEGG" id="fmr:Fuma_02769"/>
<dbReference type="PANTHER" id="PTHR35889">
    <property type="entry name" value="CYCLOINULO-OLIGOSACCHARIDE FRUCTANOTRANSFERASE-RELATED"/>
    <property type="match status" value="1"/>
</dbReference>
<dbReference type="OrthoDB" id="289126at2"/>
<proteinExistence type="predicted"/>
<organism evidence="3 4">
    <name type="scientific">Fuerstiella marisgermanici</name>
    <dbReference type="NCBI Taxonomy" id="1891926"/>
    <lineage>
        <taxon>Bacteria</taxon>
        <taxon>Pseudomonadati</taxon>
        <taxon>Planctomycetota</taxon>
        <taxon>Planctomycetia</taxon>
        <taxon>Planctomycetales</taxon>
        <taxon>Planctomycetaceae</taxon>
        <taxon>Fuerstiella</taxon>
    </lineage>
</organism>
<accession>A0A1P8WGI2</accession>
<dbReference type="STRING" id="1891926.Fuma_02769"/>
<evidence type="ECO:0008006" key="5">
    <source>
        <dbReference type="Google" id="ProtNLM"/>
    </source>
</evidence>
<dbReference type="Pfam" id="PF07587">
    <property type="entry name" value="PSD1"/>
    <property type="match status" value="1"/>
</dbReference>
<dbReference type="EMBL" id="CP017641">
    <property type="protein sequence ID" value="APZ93153.1"/>
    <property type="molecule type" value="Genomic_DNA"/>
</dbReference>
<dbReference type="PANTHER" id="PTHR35889:SF3">
    <property type="entry name" value="F-BOX DOMAIN-CONTAINING PROTEIN"/>
    <property type="match status" value="1"/>
</dbReference>
<protein>
    <recommendedName>
        <fullName evidence="5">DUF1549 domain-containing protein</fullName>
    </recommendedName>
</protein>
<reference evidence="3 4" key="1">
    <citation type="journal article" date="2016" name="Front. Microbiol.">
        <title>Fuerstia marisgermanicae gen. nov., sp. nov., an Unusual Member of the Phylum Planctomycetes from the German Wadden Sea.</title>
        <authorList>
            <person name="Kohn T."/>
            <person name="Heuer A."/>
            <person name="Jogler M."/>
            <person name="Vollmers J."/>
            <person name="Boedeker C."/>
            <person name="Bunk B."/>
            <person name="Rast P."/>
            <person name="Borchert D."/>
            <person name="Glockner I."/>
            <person name="Freese H.M."/>
            <person name="Klenk H.P."/>
            <person name="Overmann J."/>
            <person name="Kaster A.K."/>
            <person name="Rohde M."/>
            <person name="Wiegand S."/>
            <person name="Jogler C."/>
        </authorList>
    </citation>
    <scope>NUCLEOTIDE SEQUENCE [LARGE SCALE GENOMIC DNA]</scope>
    <source>
        <strain evidence="3 4">NH11</strain>
    </source>
</reference>
<evidence type="ECO:0000259" key="2">
    <source>
        <dbReference type="Pfam" id="PF07587"/>
    </source>
</evidence>